<evidence type="ECO:0000313" key="3">
    <source>
        <dbReference type="EMBL" id="QGM44967.1"/>
    </source>
</evidence>
<dbReference type="Proteomes" id="UP000309061">
    <property type="component" value="Chromosome"/>
</dbReference>
<evidence type="ECO:0000259" key="2">
    <source>
        <dbReference type="Pfam" id="PF25023"/>
    </source>
</evidence>
<dbReference type="EMBL" id="CP046052">
    <property type="protein sequence ID" value="QGM44967.1"/>
    <property type="molecule type" value="Genomic_DNA"/>
</dbReference>
<gene>
    <name evidence="3" type="ORF">H2LOC_004280</name>
</gene>
<keyword evidence="1" id="KW-0677">Repeat</keyword>
<dbReference type="Pfam" id="PF25023">
    <property type="entry name" value="TEN_YD-shell"/>
    <property type="match status" value="1"/>
</dbReference>
<evidence type="ECO:0000256" key="1">
    <source>
        <dbReference type="ARBA" id="ARBA00022737"/>
    </source>
</evidence>
<dbReference type="PANTHER" id="PTHR32305">
    <property type="match status" value="1"/>
</dbReference>
<dbReference type="PRINTS" id="PR00394">
    <property type="entry name" value="RHSPROTEIN"/>
</dbReference>
<organism evidence="3 4">
    <name type="scientific">Methylocystis heyeri</name>
    <dbReference type="NCBI Taxonomy" id="391905"/>
    <lineage>
        <taxon>Bacteria</taxon>
        <taxon>Pseudomonadati</taxon>
        <taxon>Pseudomonadota</taxon>
        <taxon>Alphaproteobacteria</taxon>
        <taxon>Hyphomicrobiales</taxon>
        <taxon>Methylocystaceae</taxon>
        <taxon>Methylocystis</taxon>
    </lineage>
</organism>
<dbReference type="PANTHER" id="PTHR32305:SF15">
    <property type="entry name" value="PROTEIN RHSA-RELATED"/>
    <property type="match status" value="1"/>
</dbReference>
<dbReference type="NCBIfam" id="TIGR03696">
    <property type="entry name" value="Rhs_assc_core"/>
    <property type="match status" value="1"/>
</dbReference>
<feature type="domain" description="Teneurin-like YD-shell" evidence="2">
    <location>
        <begin position="14"/>
        <end position="184"/>
    </location>
</feature>
<dbReference type="Gene3D" id="2.180.10.10">
    <property type="entry name" value="RHS repeat-associated core"/>
    <property type="match status" value="1"/>
</dbReference>
<proteinExistence type="predicted"/>
<accession>A0A6B8KBB8</accession>
<dbReference type="InterPro" id="IPR050708">
    <property type="entry name" value="T6SS_VgrG/RHS"/>
</dbReference>
<dbReference type="InterPro" id="IPR022385">
    <property type="entry name" value="Rhs_assc_core"/>
</dbReference>
<keyword evidence="4" id="KW-1185">Reference proteome</keyword>
<dbReference type="AlphaFoldDB" id="A0A6B8KBB8"/>
<protein>
    <recommendedName>
        <fullName evidence="2">Teneurin-like YD-shell domain-containing protein</fullName>
    </recommendedName>
</protein>
<evidence type="ECO:0000313" key="4">
    <source>
        <dbReference type="Proteomes" id="UP000309061"/>
    </source>
</evidence>
<sequence length="305" mass="33950">MASDSSAAGSNIAMNYSYDVEGRLAKASRAGAPSNGGSYGYDALNRLVSRTVTSGATTTTTLYVHDTHNHIIAELDTAGVTHREYIWLNDLPVAVVDQVNTATPQIYMVHTDHLGRPVLMISTAGAWVWNAIYNPFGAVSYIWSSPAVMDIRFPGQWFQLETGLAYNWHRHYDASLGRYLQPDPLIKDKERVTVAGIPTDTFAAWKRDAATIAAPFDNLSVIELFQLQAPLINPAGHTERALFPDGPARFGYAEQNPLVYEDPEGLWDWRKFWRVCYTLICWKEFPEPPKAPPPPPPSISRKNCP</sequence>
<dbReference type="RefSeq" id="WP_136495258.1">
    <property type="nucleotide sequence ID" value="NZ_CP046052.1"/>
</dbReference>
<name>A0A6B8KBB8_9HYPH</name>
<dbReference type="KEGG" id="mhey:H2LOC_004280"/>
<reference evidence="3 4" key="1">
    <citation type="submission" date="2019-11" db="EMBL/GenBank/DDBJ databases">
        <title>The genome sequence of Methylocystis heyeri.</title>
        <authorList>
            <person name="Oshkin I.Y."/>
            <person name="Miroshnikov K."/>
            <person name="Dedysh S.N."/>
        </authorList>
    </citation>
    <scope>NUCLEOTIDE SEQUENCE [LARGE SCALE GENOMIC DNA]</scope>
    <source>
        <strain evidence="3 4">H2</strain>
    </source>
</reference>
<dbReference type="OrthoDB" id="6057489at2"/>
<dbReference type="InterPro" id="IPR056823">
    <property type="entry name" value="TEN-like_YD-shell"/>
</dbReference>